<name>A0A3B1AVW0_9ZZZZ</name>
<reference evidence="4" key="1">
    <citation type="submission" date="2018-06" db="EMBL/GenBank/DDBJ databases">
        <authorList>
            <person name="Zhirakovskaya E."/>
        </authorList>
    </citation>
    <scope>NUCLEOTIDE SEQUENCE</scope>
</reference>
<keyword evidence="1" id="KW-0963">Cytoplasm</keyword>
<evidence type="ECO:0000313" key="4">
    <source>
        <dbReference type="EMBL" id="VAX07882.1"/>
    </source>
</evidence>
<accession>A0A3B1AVW0</accession>
<dbReference type="Pfam" id="PF02599">
    <property type="entry name" value="CsrA"/>
    <property type="match status" value="1"/>
</dbReference>
<dbReference type="InterPro" id="IPR036107">
    <property type="entry name" value="CsrA_sf"/>
</dbReference>
<sequence>MLILTRRMQEALMIGDDVRITVLGVKGNQVRIGIDAPRDVTVHREEIYERIKLEKLEKEQL</sequence>
<dbReference type="GO" id="GO:0048027">
    <property type="term" value="F:mRNA 5'-UTR binding"/>
    <property type="evidence" value="ECO:0007669"/>
    <property type="project" value="TreeGrafter"/>
</dbReference>
<gene>
    <name evidence="4" type="ORF">MNBD_GAMMA26-2357</name>
</gene>
<dbReference type="HAMAP" id="MF_00167">
    <property type="entry name" value="CsrA"/>
    <property type="match status" value="1"/>
</dbReference>
<evidence type="ECO:0000256" key="1">
    <source>
        <dbReference type="ARBA" id="ARBA00022490"/>
    </source>
</evidence>
<dbReference type="PANTHER" id="PTHR34984">
    <property type="entry name" value="CARBON STORAGE REGULATOR"/>
    <property type="match status" value="1"/>
</dbReference>
<dbReference type="AlphaFoldDB" id="A0A3B1AVW0"/>
<dbReference type="NCBIfam" id="TIGR00202">
    <property type="entry name" value="csrA"/>
    <property type="match status" value="1"/>
</dbReference>
<dbReference type="GO" id="GO:0006109">
    <property type="term" value="P:regulation of carbohydrate metabolic process"/>
    <property type="evidence" value="ECO:0007669"/>
    <property type="project" value="InterPro"/>
</dbReference>
<proteinExistence type="inferred from homology"/>
<protein>
    <submittedName>
        <fullName evidence="4">Carbon storage regulator</fullName>
    </submittedName>
</protein>
<keyword evidence="3" id="KW-0694">RNA-binding</keyword>
<dbReference type="NCBIfam" id="NF002469">
    <property type="entry name" value="PRK01712.1"/>
    <property type="match status" value="1"/>
</dbReference>
<dbReference type="FunFam" id="2.60.40.4380:FF:000001">
    <property type="entry name" value="Translational regulator CsrA"/>
    <property type="match status" value="1"/>
</dbReference>
<dbReference type="SUPFAM" id="SSF117130">
    <property type="entry name" value="CsrA-like"/>
    <property type="match status" value="1"/>
</dbReference>
<dbReference type="InterPro" id="IPR003751">
    <property type="entry name" value="CsrA"/>
</dbReference>
<dbReference type="GO" id="GO:0006402">
    <property type="term" value="P:mRNA catabolic process"/>
    <property type="evidence" value="ECO:0007669"/>
    <property type="project" value="InterPro"/>
</dbReference>
<dbReference type="EMBL" id="UOFX01000033">
    <property type="protein sequence ID" value="VAX07882.1"/>
    <property type="molecule type" value="Genomic_DNA"/>
</dbReference>
<dbReference type="PANTHER" id="PTHR34984:SF1">
    <property type="entry name" value="CARBON STORAGE REGULATOR"/>
    <property type="match status" value="1"/>
</dbReference>
<organism evidence="4">
    <name type="scientific">hydrothermal vent metagenome</name>
    <dbReference type="NCBI Taxonomy" id="652676"/>
    <lineage>
        <taxon>unclassified sequences</taxon>
        <taxon>metagenomes</taxon>
        <taxon>ecological metagenomes</taxon>
    </lineage>
</organism>
<dbReference type="GO" id="GO:0005829">
    <property type="term" value="C:cytosol"/>
    <property type="evidence" value="ECO:0007669"/>
    <property type="project" value="TreeGrafter"/>
</dbReference>
<dbReference type="Gene3D" id="2.60.40.4380">
    <property type="entry name" value="Translational regulator CsrA"/>
    <property type="match status" value="1"/>
</dbReference>
<keyword evidence="2" id="KW-0810">Translation regulation</keyword>
<dbReference type="GO" id="GO:0045947">
    <property type="term" value="P:negative regulation of translational initiation"/>
    <property type="evidence" value="ECO:0007669"/>
    <property type="project" value="TreeGrafter"/>
</dbReference>
<evidence type="ECO:0000256" key="2">
    <source>
        <dbReference type="ARBA" id="ARBA00022845"/>
    </source>
</evidence>
<evidence type="ECO:0000256" key="3">
    <source>
        <dbReference type="ARBA" id="ARBA00022884"/>
    </source>
</evidence>